<evidence type="ECO:0000313" key="2">
    <source>
        <dbReference type="EMBL" id="KPP65825.1"/>
    </source>
</evidence>
<feature type="compositionally biased region" description="Basic and acidic residues" evidence="1">
    <location>
        <begin position="94"/>
        <end position="103"/>
    </location>
</feature>
<evidence type="ECO:0000313" key="3">
    <source>
        <dbReference type="Proteomes" id="UP000034805"/>
    </source>
</evidence>
<proteinExistence type="predicted"/>
<sequence>MCLCPCPRPRLRSDRPPVSACQSAGGGVWERGAISSRPRTHAAVRPKQPRNSRKRIWFLSATQRVRTATESAACECPAPDWGGRRGRQSRRARRVTDTRDDRQ</sequence>
<dbReference type="Proteomes" id="UP000034805">
    <property type="component" value="Unassembled WGS sequence"/>
</dbReference>
<organism evidence="2 3">
    <name type="scientific">Scleropages formosus</name>
    <name type="common">Asian bonytongue</name>
    <name type="synonym">Osteoglossum formosum</name>
    <dbReference type="NCBI Taxonomy" id="113540"/>
    <lineage>
        <taxon>Eukaryota</taxon>
        <taxon>Metazoa</taxon>
        <taxon>Chordata</taxon>
        <taxon>Craniata</taxon>
        <taxon>Vertebrata</taxon>
        <taxon>Euteleostomi</taxon>
        <taxon>Actinopterygii</taxon>
        <taxon>Neopterygii</taxon>
        <taxon>Teleostei</taxon>
        <taxon>Osteoglossocephala</taxon>
        <taxon>Osteoglossomorpha</taxon>
        <taxon>Osteoglossiformes</taxon>
        <taxon>Osteoglossidae</taxon>
        <taxon>Scleropages</taxon>
    </lineage>
</organism>
<dbReference type="EMBL" id="JARO02006047">
    <property type="protein sequence ID" value="KPP65825.1"/>
    <property type="molecule type" value="Genomic_DNA"/>
</dbReference>
<gene>
    <name evidence="2" type="ORF">Z043_115728</name>
</gene>
<name>A0A0N8JY84_SCLFO</name>
<feature type="compositionally biased region" description="Basic residues" evidence="1">
    <location>
        <begin position="84"/>
        <end position="93"/>
    </location>
</feature>
<comment type="caution">
    <text evidence="2">The sequence shown here is derived from an EMBL/GenBank/DDBJ whole genome shotgun (WGS) entry which is preliminary data.</text>
</comment>
<accession>A0A0N8JY84</accession>
<feature type="region of interest" description="Disordered" evidence="1">
    <location>
        <begin position="76"/>
        <end position="103"/>
    </location>
</feature>
<reference evidence="2 3" key="1">
    <citation type="submission" date="2015-08" db="EMBL/GenBank/DDBJ databases">
        <title>The genome of the Asian arowana (Scleropages formosus).</title>
        <authorList>
            <person name="Tan M.H."/>
            <person name="Gan H.M."/>
            <person name="Croft L.J."/>
            <person name="Austin C.M."/>
        </authorList>
    </citation>
    <scope>NUCLEOTIDE SEQUENCE [LARGE SCALE GENOMIC DNA]</scope>
    <source>
        <strain evidence="2">Aro1</strain>
    </source>
</reference>
<dbReference type="AlphaFoldDB" id="A0A0N8JY84"/>
<evidence type="ECO:0000256" key="1">
    <source>
        <dbReference type="SAM" id="MobiDB-lite"/>
    </source>
</evidence>
<protein>
    <submittedName>
        <fullName evidence="2">Uncharacterized protein</fullName>
    </submittedName>
</protein>